<name>A0A4V2MIA2_9SPHI</name>
<dbReference type="InterPro" id="IPR027417">
    <property type="entry name" value="P-loop_NTPase"/>
</dbReference>
<keyword evidence="2" id="KW-1185">Reference proteome</keyword>
<dbReference type="SUPFAM" id="SSF52540">
    <property type="entry name" value="P-loop containing nucleoside triphosphate hydrolases"/>
    <property type="match status" value="1"/>
</dbReference>
<dbReference type="EMBL" id="SJSM01000018">
    <property type="protein sequence ID" value="TCC89606.1"/>
    <property type="molecule type" value="Genomic_DNA"/>
</dbReference>
<evidence type="ECO:0008006" key="3">
    <source>
        <dbReference type="Google" id="ProtNLM"/>
    </source>
</evidence>
<proteinExistence type="predicted"/>
<comment type="caution">
    <text evidence="1">The sequence shown here is derived from an EMBL/GenBank/DDBJ whole genome shotgun (WGS) entry which is preliminary data.</text>
</comment>
<evidence type="ECO:0000313" key="2">
    <source>
        <dbReference type="Proteomes" id="UP000291117"/>
    </source>
</evidence>
<reference evidence="1 2" key="1">
    <citation type="submission" date="2019-02" db="EMBL/GenBank/DDBJ databases">
        <title>Pedobacter sp. RP-3-8 sp. nov., isolated from Arctic soil.</title>
        <authorList>
            <person name="Dahal R.H."/>
        </authorList>
    </citation>
    <scope>NUCLEOTIDE SEQUENCE [LARGE SCALE GENOMIC DNA]</scope>
    <source>
        <strain evidence="1 2">RP-3-8</strain>
    </source>
</reference>
<sequence length="316" mass="37211">MNKDHPLKNWVPYQLLFDELEGWKVTWMDLQDRKIAEPFFDETIMKCRSMRAQKTMLKSFSSPDFMKEVAENIPHLKPNAFIFHVSRCGSTLVTQAFCEMDENIVIAEAPLLDEILRASEKNDSLPTEKKEAWFKAALNLMGQHRNSKETGYIIKLDSWHLHFYELLRSWFPDTPFFFLSRRPDEVLASHEKRRGIHTVPGMVNKDLLKIDASKEYGGDFNSYTADVLEHFFLQMQYIQRLGHPKNAFTDYGDGVFKMLTEFSAFAGISIHNPERIYNRLNYHSKAGQELFKKDKAAEIRHYYHHCMEAYLQFKKY</sequence>
<dbReference type="AlphaFoldDB" id="A0A4V2MIA2"/>
<evidence type="ECO:0000313" key="1">
    <source>
        <dbReference type="EMBL" id="TCC89606.1"/>
    </source>
</evidence>
<accession>A0A4V2MIA2</accession>
<protein>
    <recommendedName>
        <fullName evidence="3">Sulfotransferase family protein</fullName>
    </recommendedName>
</protein>
<dbReference type="Proteomes" id="UP000291117">
    <property type="component" value="Unassembled WGS sequence"/>
</dbReference>
<organism evidence="1 2">
    <name type="scientific">Pedobacter hiemivivus</name>
    <dbReference type="NCBI Taxonomy" id="2530454"/>
    <lineage>
        <taxon>Bacteria</taxon>
        <taxon>Pseudomonadati</taxon>
        <taxon>Bacteroidota</taxon>
        <taxon>Sphingobacteriia</taxon>
        <taxon>Sphingobacteriales</taxon>
        <taxon>Sphingobacteriaceae</taxon>
        <taxon>Pedobacter</taxon>
    </lineage>
</organism>
<dbReference type="Gene3D" id="3.40.50.300">
    <property type="entry name" value="P-loop containing nucleotide triphosphate hydrolases"/>
    <property type="match status" value="1"/>
</dbReference>
<gene>
    <name evidence="1" type="ORF">EZ444_20980</name>
</gene>
<dbReference type="RefSeq" id="WP_131611110.1">
    <property type="nucleotide sequence ID" value="NZ_SJSM01000018.1"/>
</dbReference>
<dbReference type="OrthoDB" id="5380394at2"/>